<dbReference type="SUPFAM" id="SSF50615">
    <property type="entry name" value="N-terminal domain of alpha and beta subunits of F1 ATP synthase"/>
    <property type="match status" value="1"/>
</dbReference>
<dbReference type="Gene3D" id="3.40.50.300">
    <property type="entry name" value="P-loop containing nucleotide triphosphate hydrolases"/>
    <property type="match status" value="1"/>
</dbReference>
<evidence type="ECO:0000256" key="4">
    <source>
        <dbReference type="ARBA" id="ARBA00022475"/>
    </source>
</evidence>
<keyword evidence="6 15" id="KW-0375">Hydrogen ion transport</keyword>
<dbReference type="GO" id="GO:0046933">
    <property type="term" value="F:proton-transporting ATP synthase activity, rotational mechanism"/>
    <property type="evidence" value="ECO:0007669"/>
    <property type="project" value="UniProtKB-UniRule"/>
</dbReference>
<dbReference type="GO" id="GO:0045259">
    <property type="term" value="C:proton-transporting ATP synthase complex"/>
    <property type="evidence" value="ECO:0007669"/>
    <property type="project" value="UniProtKB-KW"/>
</dbReference>
<keyword evidence="8 15" id="KW-1278">Translocase</keyword>
<dbReference type="AlphaFoldDB" id="A0A4Q9DI99"/>
<dbReference type="FunFam" id="3.40.50.300:FF:000004">
    <property type="entry name" value="ATP synthase subunit beta"/>
    <property type="match status" value="1"/>
</dbReference>
<name>A0A4Q9DI99_9BACL</name>
<comment type="function">
    <text evidence="14">Produces ATP from ADP in the presence of a sodium ion gradient across the membrane. The beta chain is the catalytic subunit.</text>
</comment>
<dbReference type="SUPFAM" id="SSF52540">
    <property type="entry name" value="P-loop containing nucleoside triphosphate hydrolases"/>
    <property type="match status" value="1"/>
</dbReference>
<protein>
    <recommendedName>
        <fullName evidence="15">ATP synthase subunit beta</fullName>
        <ecNumber evidence="15">7.1.2.2</ecNumber>
    </recommendedName>
    <alternativeName>
        <fullName evidence="15">ATP synthase F1 sector subunit beta</fullName>
    </alternativeName>
    <alternativeName>
        <fullName evidence="15">F-ATPase subunit beta</fullName>
    </alternativeName>
</protein>
<evidence type="ECO:0000256" key="11">
    <source>
        <dbReference type="ARBA" id="ARBA00023196"/>
    </source>
</evidence>
<evidence type="ECO:0000256" key="7">
    <source>
        <dbReference type="ARBA" id="ARBA00022840"/>
    </source>
</evidence>
<dbReference type="RefSeq" id="WP_131016673.1">
    <property type="nucleotide sequence ID" value="NZ_SIRE01000022.1"/>
</dbReference>
<comment type="caution">
    <text evidence="17">The sequence shown here is derived from an EMBL/GenBank/DDBJ whole genome shotgun (WGS) entry which is preliminary data.</text>
</comment>
<keyword evidence="18" id="KW-1185">Reference proteome</keyword>
<keyword evidence="9 15" id="KW-0406">Ion transport</keyword>
<dbReference type="EC" id="7.1.2.2" evidence="15"/>
<dbReference type="SMART" id="SM00382">
    <property type="entry name" value="AAA"/>
    <property type="match status" value="1"/>
</dbReference>
<keyword evidence="11 15" id="KW-0139">CF(1)</keyword>
<dbReference type="NCBIfam" id="TIGR01039">
    <property type="entry name" value="atpD"/>
    <property type="match status" value="1"/>
</dbReference>
<feature type="binding site" evidence="15">
    <location>
        <begin position="157"/>
        <end position="164"/>
    </location>
    <ligand>
        <name>ATP</name>
        <dbReference type="ChEBI" id="CHEBI:30616"/>
    </ligand>
</feature>
<keyword evidence="3 15" id="KW-0813">Transport</keyword>
<dbReference type="Pfam" id="PF22919">
    <property type="entry name" value="ATP-synt_VA_C"/>
    <property type="match status" value="1"/>
</dbReference>
<dbReference type="InterPro" id="IPR036121">
    <property type="entry name" value="ATPase_F1/V1/A1_a/bsu_N_sf"/>
</dbReference>
<evidence type="ECO:0000256" key="5">
    <source>
        <dbReference type="ARBA" id="ARBA00022741"/>
    </source>
</evidence>
<keyword evidence="7 15" id="KW-0067">ATP-binding</keyword>
<dbReference type="OrthoDB" id="9801639at2"/>
<evidence type="ECO:0000256" key="2">
    <source>
        <dbReference type="ARBA" id="ARBA00008936"/>
    </source>
</evidence>
<comment type="function">
    <text evidence="15">Produces ATP from ADP in the presence of a proton gradient across the membrane. The catalytic sites are hosted primarily by the beta subunits.</text>
</comment>
<dbReference type="PANTHER" id="PTHR15184">
    <property type="entry name" value="ATP SYNTHASE"/>
    <property type="match status" value="1"/>
</dbReference>
<evidence type="ECO:0000256" key="10">
    <source>
        <dbReference type="ARBA" id="ARBA00023136"/>
    </source>
</evidence>
<evidence type="ECO:0000256" key="12">
    <source>
        <dbReference type="ARBA" id="ARBA00023310"/>
    </source>
</evidence>
<dbReference type="HAMAP" id="MF_01347">
    <property type="entry name" value="ATP_synth_beta_bact"/>
    <property type="match status" value="1"/>
</dbReference>
<dbReference type="GO" id="GO:0005524">
    <property type="term" value="F:ATP binding"/>
    <property type="evidence" value="ECO:0007669"/>
    <property type="project" value="UniProtKB-UniRule"/>
</dbReference>
<dbReference type="InterPro" id="IPR005722">
    <property type="entry name" value="ATP_synth_F1_bsu"/>
</dbReference>
<dbReference type="InterPro" id="IPR050053">
    <property type="entry name" value="ATPase_alpha/beta_chains"/>
</dbReference>
<dbReference type="FunFam" id="2.40.10.170:FF:000005">
    <property type="entry name" value="ATP synthase subunit beta"/>
    <property type="match status" value="1"/>
</dbReference>
<comment type="similarity">
    <text evidence="2 15">Belongs to the ATPase alpha/beta chains family.</text>
</comment>
<evidence type="ECO:0000256" key="1">
    <source>
        <dbReference type="ARBA" id="ARBA00004202"/>
    </source>
</evidence>
<dbReference type="InterPro" id="IPR000194">
    <property type="entry name" value="ATPase_F1/V1/A1_a/bsu_nucl-bd"/>
</dbReference>
<dbReference type="InterPro" id="IPR004100">
    <property type="entry name" value="ATPase_F1/V1/A1_a/bsu_N"/>
</dbReference>
<dbReference type="EMBL" id="SIRE01000022">
    <property type="protein sequence ID" value="TBL72954.1"/>
    <property type="molecule type" value="Genomic_DNA"/>
</dbReference>
<organism evidence="17 18">
    <name type="scientific">Paenibacillus thalictri</name>
    <dbReference type="NCBI Taxonomy" id="2527873"/>
    <lineage>
        <taxon>Bacteria</taxon>
        <taxon>Bacillati</taxon>
        <taxon>Bacillota</taxon>
        <taxon>Bacilli</taxon>
        <taxon>Bacillales</taxon>
        <taxon>Paenibacillaceae</taxon>
        <taxon>Paenibacillus</taxon>
    </lineage>
</organism>
<dbReference type="CDD" id="cd01133">
    <property type="entry name" value="F1-ATPase_beta_CD"/>
    <property type="match status" value="1"/>
</dbReference>
<dbReference type="GO" id="GO:0005886">
    <property type="term" value="C:plasma membrane"/>
    <property type="evidence" value="ECO:0007669"/>
    <property type="project" value="UniProtKB-SubCell"/>
</dbReference>
<keyword evidence="10 15" id="KW-0472">Membrane</keyword>
<dbReference type="InterPro" id="IPR024034">
    <property type="entry name" value="ATPase_F1/V1_b/a_C"/>
</dbReference>
<reference evidence="17 18" key="1">
    <citation type="submission" date="2019-02" db="EMBL/GenBank/DDBJ databases">
        <title>Paenibacillus sp. nov., isolated from surface-sterilized tissue of Thalictrum simplex L.</title>
        <authorList>
            <person name="Tuo L."/>
        </authorList>
    </citation>
    <scope>NUCLEOTIDE SEQUENCE [LARGE SCALE GENOMIC DNA]</scope>
    <source>
        <strain evidence="17 18">N2SHLJ1</strain>
    </source>
</reference>
<comment type="catalytic activity">
    <reaction evidence="15">
        <text>ATP + H2O + 4 H(+)(in) = ADP + phosphate + 5 H(+)(out)</text>
        <dbReference type="Rhea" id="RHEA:57720"/>
        <dbReference type="ChEBI" id="CHEBI:15377"/>
        <dbReference type="ChEBI" id="CHEBI:15378"/>
        <dbReference type="ChEBI" id="CHEBI:30616"/>
        <dbReference type="ChEBI" id="CHEBI:43474"/>
        <dbReference type="ChEBI" id="CHEBI:456216"/>
        <dbReference type="EC" id="7.1.2.2"/>
    </reaction>
</comment>
<evidence type="ECO:0000259" key="16">
    <source>
        <dbReference type="SMART" id="SM00382"/>
    </source>
</evidence>
<proteinExistence type="inferred from homology"/>
<dbReference type="PROSITE" id="PS00152">
    <property type="entry name" value="ATPASE_ALPHA_BETA"/>
    <property type="match status" value="1"/>
</dbReference>
<gene>
    <name evidence="15 17" type="primary">atpD</name>
    <name evidence="17" type="ORF">EYB31_27375</name>
</gene>
<dbReference type="CDD" id="cd18115">
    <property type="entry name" value="ATP-synt_F1_beta_N"/>
    <property type="match status" value="1"/>
</dbReference>
<evidence type="ECO:0000256" key="14">
    <source>
        <dbReference type="ARBA" id="ARBA00059242"/>
    </source>
</evidence>
<dbReference type="InterPro" id="IPR027417">
    <property type="entry name" value="P-loop_NTPase"/>
</dbReference>
<dbReference type="GO" id="GO:0046962">
    <property type="term" value="F:sodium-transporting ATPase activity, rotational mechanism"/>
    <property type="evidence" value="ECO:0007669"/>
    <property type="project" value="UniProtKB-EC"/>
</dbReference>
<evidence type="ECO:0000256" key="15">
    <source>
        <dbReference type="HAMAP-Rule" id="MF_01347"/>
    </source>
</evidence>
<dbReference type="InterPro" id="IPR020003">
    <property type="entry name" value="ATPase_a/bsu_AS"/>
</dbReference>
<evidence type="ECO:0000313" key="18">
    <source>
        <dbReference type="Proteomes" id="UP000293142"/>
    </source>
</evidence>
<evidence type="ECO:0000256" key="8">
    <source>
        <dbReference type="ARBA" id="ARBA00022967"/>
    </source>
</evidence>
<evidence type="ECO:0000256" key="9">
    <source>
        <dbReference type="ARBA" id="ARBA00023065"/>
    </source>
</evidence>
<keyword evidence="5 15" id="KW-0547">Nucleotide-binding</keyword>
<dbReference type="Pfam" id="PF00006">
    <property type="entry name" value="ATP-synt_ab"/>
    <property type="match status" value="1"/>
</dbReference>
<comment type="catalytic activity">
    <reaction evidence="13">
        <text>4 Na(+)(in) + ATP + H2O = 4 Na(+)(out) + ADP + phosphate + H(+)</text>
        <dbReference type="Rhea" id="RHEA:58156"/>
        <dbReference type="ChEBI" id="CHEBI:15377"/>
        <dbReference type="ChEBI" id="CHEBI:15378"/>
        <dbReference type="ChEBI" id="CHEBI:29101"/>
        <dbReference type="ChEBI" id="CHEBI:30616"/>
        <dbReference type="ChEBI" id="CHEBI:43474"/>
        <dbReference type="ChEBI" id="CHEBI:456216"/>
        <dbReference type="EC" id="7.2.2.1"/>
    </reaction>
</comment>
<dbReference type="InterPro" id="IPR003593">
    <property type="entry name" value="AAA+_ATPase"/>
</dbReference>
<dbReference type="CDD" id="cd18110">
    <property type="entry name" value="ATP-synt_F1_beta_C"/>
    <property type="match status" value="1"/>
</dbReference>
<keyword evidence="12 15" id="KW-0066">ATP synthesis</keyword>
<evidence type="ECO:0000256" key="6">
    <source>
        <dbReference type="ARBA" id="ARBA00022781"/>
    </source>
</evidence>
<dbReference type="Proteomes" id="UP000293142">
    <property type="component" value="Unassembled WGS sequence"/>
</dbReference>
<dbReference type="PANTHER" id="PTHR15184:SF71">
    <property type="entry name" value="ATP SYNTHASE SUBUNIT BETA, MITOCHONDRIAL"/>
    <property type="match status" value="1"/>
</dbReference>
<evidence type="ECO:0000256" key="13">
    <source>
        <dbReference type="ARBA" id="ARBA00052325"/>
    </source>
</evidence>
<dbReference type="InterPro" id="IPR055190">
    <property type="entry name" value="ATP-synt_VA_C"/>
</dbReference>
<accession>A0A4Q9DI99</accession>
<evidence type="ECO:0000256" key="3">
    <source>
        <dbReference type="ARBA" id="ARBA00022448"/>
    </source>
</evidence>
<feature type="domain" description="AAA+ ATPase" evidence="16">
    <location>
        <begin position="149"/>
        <end position="413"/>
    </location>
</feature>
<dbReference type="SUPFAM" id="SSF47917">
    <property type="entry name" value="C-terminal domain of alpha and beta subunits of F1 ATP synthase"/>
    <property type="match status" value="1"/>
</dbReference>
<dbReference type="Gene3D" id="1.10.1140.10">
    <property type="entry name" value="Bovine Mitochondrial F1-atpase, Atp Synthase Beta Chain, Chain D, domain 3"/>
    <property type="match status" value="1"/>
</dbReference>
<dbReference type="Pfam" id="PF02874">
    <property type="entry name" value="ATP-synt_ab_N"/>
    <property type="match status" value="1"/>
</dbReference>
<sequence>MSKGRVVNITGPVVDIEFERGHLPEILNAIKIERKAQGANEQNISLTVEAAVHLGDNLVRCVAMSSTDGLVRGIEAVDTGAPITVPVGEATLGRVFNVLGDPIDGNDTVDRSKANPIHRQAPTFEELSTQAEILVTGIKVIDLMAPYVKGGKIGLFGGAGVGKTVTLQELIHNIASELGGISVFAGVGERTREGNDLYHEMTDSGVINKTAMVFGQMNEPPGARLRVALTGLTMAEYFRDEEGRDVLLLIDNIFRFTQAGSEVSALLGRMPSAVGYQPTLATEMGQLQERITSTKKGSVTSIQAIYVPADDYTDPAPATAFAHLDATTNLERNIAAMGIFPAVDPLASSSRILTPEIVGEEHYHVAQGVKSILQRYKELLDIIAILGMDELSDEDKLVVYRARRIQLFFAQPLHVAEAFNGIPGLYVPIKETVRSFKEILEGKHDDLPEPAFHNVGTIEDAIAKAKTL</sequence>
<keyword evidence="4 15" id="KW-1003">Cell membrane</keyword>
<comment type="subcellular location">
    <subcellularLocation>
        <location evidence="1 15">Cell membrane</location>
        <topology evidence="1 15">Peripheral membrane protein</topology>
    </subcellularLocation>
</comment>
<evidence type="ECO:0000313" key="17">
    <source>
        <dbReference type="EMBL" id="TBL72954.1"/>
    </source>
</evidence>
<dbReference type="Gene3D" id="2.40.10.170">
    <property type="match status" value="1"/>
</dbReference>
<dbReference type="FunFam" id="1.10.1140.10:FF:000001">
    <property type="entry name" value="ATP synthase subunit beta"/>
    <property type="match status" value="1"/>
</dbReference>